<dbReference type="PANTHER" id="PTHR47441:SF3">
    <property type="entry name" value="RELEASE FACTOR GLUTAMINE METHYLTRANSFERASE"/>
    <property type="match status" value="1"/>
</dbReference>
<dbReference type="AlphaFoldDB" id="A0A8X8AVG7"/>
<dbReference type="Gene3D" id="3.40.50.150">
    <property type="entry name" value="Vaccinia Virus protein VP39"/>
    <property type="match status" value="1"/>
</dbReference>
<dbReference type="InterPro" id="IPR029063">
    <property type="entry name" value="SAM-dependent_MTases_sf"/>
</dbReference>
<proteinExistence type="predicted"/>
<reference evidence="1 2" key="1">
    <citation type="submission" date="2020-02" db="EMBL/GenBank/DDBJ databases">
        <authorList>
            <person name="Ma Q."/>
            <person name="Huang Y."/>
            <person name="Song X."/>
            <person name="Pei D."/>
        </authorList>
    </citation>
    <scope>NUCLEOTIDE SEQUENCE [LARGE SCALE GENOMIC DNA]</scope>
    <source>
        <strain evidence="1">Sxm20200214</strain>
        <tissue evidence="1">Leaf</tissue>
    </source>
</reference>
<protein>
    <submittedName>
        <fullName evidence="1">Uncharacterized protein</fullName>
    </submittedName>
</protein>
<dbReference type="OrthoDB" id="269872at2759"/>
<dbReference type="PANTHER" id="PTHR47441">
    <property type="match status" value="1"/>
</dbReference>
<evidence type="ECO:0000313" key="2">
    <source>
        <dbReference type="Proteomes" id="UP000886595"/>
    </source>
</evidence>
<dbReference type="Proteomes" id="UP000886595">
    <property type="component" value="Unassembled WGS sequence"/>
</dbReference>
<comment type="caution">
    <text evidence="1">The sequence shown here is derived from an EMBL/GenBank/DDBJ whole genome shotgun (WGS) entry which is preliminary data.</text>
</comment>
<keyword evidence="2" id="KW-1185">Reference proteome</keyword>
<dbReference type="SUPFAM" id="SSF53335">
    <property type="entry name" value="S-adenosyl-L-methionine-dependent methyltransferases"/>
    <property type="match status" value="1"/>
</dbReference>
<gene>
    <name evidence="1" type="ORF">Bca52824_017516</name>
</gene>
<evidence type="ECO:0000313" key="1">
    <source>
        <dbReference type="EMBL" id="KAG2314394.1"/>
    </source>
</evidence>
<dbReference type="InterPro" id="IPR052663">
    <property type="entry name" value="RF_glutamine_MTase_cyano"/>
</dbReference>
<accession>A0A8X8AVG7</accession>
<sequence>MSKSYSAAGGKTIKMVFVDTKRDKIHSSIKIQTDVSSEFSFRASLEELYELWRQRIEKRTPFQYVVGCEHWRDLGLCVEEGVLIPRPETEMIVDMVEEVVARDERFKSGTWADFGTGNFSSMAVMAGMASEGTQYDPRQFDTKMNAILGEEGQETFYTTHLVYMEHGAGFRGSCVAFVDAEKAEEAASYVKDEYEKAQPEFAKKLSGGKPVLNCEAGDSAARVL</sequence>
<dbReference type="EMBL" id="JAAMPC010000004">
    <property type="protein sequence ID" value="KAG2314394.1"/>
    <property type="molecule type" value="Genomic_DNA"/>
</dbReference>
<organism evidence="1 2">
    <name type="scientific">Brassica carinata</name>
    <name type="common">Ethiopian mustard</name>
    <name type="synonym">Abyssinian cabbage</name>
    <dbReference type="NCBI Taxonomy" id="52824"/>
    <lineage>
        <taxon>Eukaryota</taxon>
        <taxon>Viridiplantae</taxon>
        <taxon>Streptophyta</taxon>
        <taxon>Embryophyta</taxon>
        <taxon>Tracheophyta</taxon>
        <taxon>Spermatophyta</taxon>
        <taxon>Magnoliopsida</taxon>
        <taxon>eudicotyledons</taxon>
        <taxon>Gunneridae</taxon>
        <taxon>Pentapetalae</taxon>
        <taxon>rosids</taxon>
        <taxon>malvids</taxon>
        <taxon>Brassicales</taxon>
        <taxon>Brassicaceae</taxon>
        <taxon>Brassiceae</taxon>
        <taxon>Brassica</taxon>
    </lineage>
</organism>
<name>A0A8X8AVG7_BRACI</name>